<dbReference type="GO" id="GO:0003700">
    <property type="term" value="F:DNA-binding transcription factor activity"/>
    <property type="evidence" value="ECO:0007669"/>
    <property type="project" value="TreeGrafter"/>
</dbReference>
<sequence length="258" mass="28344">MNKQPVTTGSSVEKALAILLTFTPETTELGTTEISQKLGMHKSTTSRLIKSLVTADFLQQNPVTKKYQLGSSAYRLGYISTRSRNTTLLTIARPFLVELAAKTGESIALEMVSGIDVILAAHVEGPSHLRFNFQQGELVPLNVAAGAKVILAYSDARFLESCLKRDFKKFNDNTIVSKKEYLKVLETVKKEGIAYDRGERYHDIHAMAVPIFNPDTPPTAAIIIAGPSSRLTDDFFASVTPVLCDTAERISKRLNDHG</sequence>
<dbReference type="InterPro" id="IPR029016">
    <property type="entry name" value="GAF-like_dom_sf"/>
</dbReference>
<proteinExistence type="predicted"/>
<protein>
    <submittedName>
        <fullName evidence="6">Transcriptional regulator, IclR family</fullName>
    </submittedName>
</protein>
<dbReference type="InterPro" id="IPR036390">
    <property type="entry name" value="WH_DNA-bd_sf"/>
</dbReference>
<dbReference type="InterPro" id="IPR014757">
    <property type="entry name" value="Tscrpt_reg_IclR_C"/>
</dbReference>
<dbReference type="Gene3D" id="3.30.450.40">
    <property type="match status" value="1"/>
</dbReference>
<keyword evidence="3" id="KW-0804">Transcription</keyword>
<evidence type="ECO:0000259" key="4">
    <source>
        <dbReference type="PROSITE" id="PS51077"/>
    </source>
</evidence>
<dbReference type="InterPro" id="IPR050707">
    <property type="entry name" value="HTH_MetabolicPath_Reg"/>
</dbReference>
<keyword evidence="2" id="KW-0238">DNA-binding</keyword>
<dbReference type="STRING" id="91360.SAMN05660330_00022"/>
<dbReference type="PANTHER" id="PTHR30136">
    <property type="entry name" value="HELIX-TURN-HELIX TRANSCRIPTIONAL REGULATOR, ICLR FAMILY"/>
    <property type="match status" value="1"/>
</dbReference>
<dbReference type="PANTHER" id="PTHR30136:SF24">
    <property type="entry name" value="HTH-TYPE TRANSCRIPTIONAL REPRESSOR ALLR"/>
    <property type="match status" value="1"/>
</dbReference>
<accession>A0A1H0ITQ3</accession>
<dbReference type="SUPFAM" id="SSF46785">
    <property type="entry name" value="Winged helix' DNA-binding domain"/>
    <property type="match status" value="1"/>
</dbReference>
<organism evidence="6 7">
    <name type="scientific">Desulforhopalus singaporensis</name>
    <dbReference type="NCBI Taxonomy" id="91360"/>
    <lineage>
        <taxon>Bacteria</taxon>
        <taxon>Pseudomonadati</taxon>
        <taxon>Thermodesulfobacteriota</taxon>
        <taxon>Desulfobulbia</taxon>
        <taxon>Desulfobulbales</taxon>
        <taxon>Desulfocapsaceae</taxon>
        <taxon>Desulforhopalus</taxon>
    </lineage>
</organism>
<dbReference type="AlphaFoldDB" id="A0A1H0ITQ3"/>
<dbReference type="Pfam" id="PF01614">
    <property type="entry name" value="IclR_C"/>
    <property type="match status" value="1"/>
</dbReference>
<evidence type="ECO:0000313" key="6">
    <source>
        <dbReference type="EMBL" id="SDO34864.1"/>
    </source>
</evidence>
<keyword evidence="1" id="KW-0805">Transcription regulation</keyword>
<evidence type="ECO:0000256" key="2">
    <source>
        <dbReference type="ARBA" id="ARBA00023125"/>
    </source>
</evidence>
<dbReference type="Pfam" id="PF09339">
    <property type="entry name" value="HTH_IclR"/>
    <property type="match status" value="1"/>
</dbReference>
<dbReference type="OrthoDB" id="5416964at2"/>
<dbReference type="Proteomes" id="UP000199073">
    <property type="component" value="Unassembled WGS sequence"/>
</dbReference>
<evidence type="ECO:0000256" key="1">
    <source>
        <dbReference type="ARBA" id="ARBA00023015"/>
    </source>
</evidence>
<keyword evidence="7" id="KW-1185">Reference proteome</keyword>
<dbReference type="SMART" id="SM00346">
    <property type="entry name" value="HTH_ICLR"/>
    <property type="match status" value="1"/>
</dbReference>
<dbReference type="RefSeq" id="WP_092218574.1">
    <property type="nucleotide sequence ID" value="NZ_FNJI01000001.1"/>
</dbReference>
<dbReference type="InterPro" id="IPR036388">
    <property type="entry name" value="WH-like_DNA-bd_sf"/>
</dbReference>
<dbReference type="Gene3D" id="1.10.10.10">
    <property type="entry name" value="Winged helix-like DNA-binding domain superfamily/Winged helix DNA-binding domain"/>
    <property type="match status" value="1"/>
</dbReference>
<reference evidence="6 7" key="1">
    <citation type="submission" date="2016-10" db="EMBL/GenBank/DDBJ databases">
        <authorList>
            <person name="de Groot N.N."/>
        </authorList>
    </citation>
    <scope>NUCLEOTIDE SEQUENCE [LARGE SCALE GENOMIC DNA]</scope>
    <source>
        <strain evidence="6 7">DSM 12130</strain>
    </source>
</reference>
<gene>
    <name evidence="6" type="ORF">SAMN05660330_00022</name>
</gene>
<evidence type="ECO:0000256" key="3">
    <source>
        <dbReference type="ARBA" id="ARBA00023163"/>
    </source>
</evidence>
<evidence type="ECO:0000313" key="7">
    <source>
        <dbReference type="Proteomes" id="UP000199073"/>
    </source>
</evidence>
<feature type="domain" description="HTH iclR-type" evidence="4">
    <location>
        <begin position="9"/>
        <end position="71"/>
    </location>
</feature>
<dbReference type="SUPFAM" id="SSF55781">
    <property type="entry name" value="GAF domain-like"/>
    <property type="match status" value="1"/>
</dbReference>
<name>A0A1H0ITQ3_9BACT</name>
<dbReference type="EMBL" id="FNJI01000001">
    <property type="protein sequence ID" value="SDO34864.1"/>
    <property type="molecule type" value="Genomic_DNA"/>
</dbReference>
<evidence type="ECO:0000259" key="5">
    <source>
        <dbReference type="PROSITE" id="PS51078"/>
    </source>
</evidence>
<dbReference type="PROSITE" id="PS51077">
    <property type="entry name" value="HTH_ICLR"/>
    <property type="match status" value="1"/>
</dbReference>
<dbReference type="GO" id="GO:0045892">
    <property type="term" value="P:negative regulation of DNA-templated transcription"/>
    <property type="evidence" value="ECO:0007669"/>
    <property type="project" value="TreeGrafter"/>
</dbReference>
<feature type="domain" description="IclR-ED" evidence="5">
    <location>
        <begin position="72"/>
        <end position="256"/>
    </location>
</feature>
<dbReference type="GO" id="GO:0003677">
    <property type="term" value="F:DNA binding"/>
    <property type="evidence" value="ECO:0007669"/>
    <property type="project" value="UniProtKB-KW"/>
</dbReference>
<dbReference type="InterPro" id="IPR005471">
    <property type="entry name" value="Tscrpt_reg_IclR_N"/>
</dbReference>
<dbReference type="PROSITE" id="PS51078">
    <property type="entry name" value="ICLR_ED"/>
    <property type="match status" value="1"/>
</dbReference>